<dbReference type="Pfam" id="PF17862">
    <property type="entry name" value="AAA_lid_3"/>
    <property type="match status" value="2"/>
</dbReference>
<evidence type="ECO:0000313" key="6">
    <source>
        <dbReference type="Proteomes" id="UP001652623"/>
    </source>
</evidence>
<dbReference type="InterPro" id="IPR003959">
    <property type="entry name" value="ATPase_AAA_core"/>
</dbReference>
<dbReference type="GO" id="GO:0005524">
    <property type="term" value="F:ATP binding"/>
    <property type="evidence" value="ECO:0007669"/>
    <property type="project" value="UniProtKB-KW"/>
</dbReference>
<accession>A0A6P4B8Q2</accession>
<evidence type="ECO:0000256" key="3">
    <source>
        <dbReference type="ARBA" id="ARBA00022840"/>
    </source>
</evidence>
<keyword evidence="7" id="KW-0131">Cell cycle</keyword>
<evidence type="ECO:0000256" key="2">
    <source>
        <dbReference type="ARBA" id="ARBA00022741"/>
    </source>
</evidence>
<dbReference type="InterPro" id="IPR003593">
    <property type="entry name" value="AAA+_ATPase"/>
</dbReference>
<sequence>METHRHNPNSSSTTTINEKQWRAEEAIAGNAEAVRALRQLINFPLLFSREAQKLGLKWWPRGLLLYGPPGTGKTSMVRAVVEECGAHLTVISPHSVHKAHAGESEKFLREAFSKALSHAKSGKPSVIFIDEIDALCSRRDSGGQQNVRVAAQLLTLMDSINNSTYAPQVVVVASTNKVDAIDPALRRSGRFDADIEVTTPNEEERFQILKLYTKNVPMDSNIDLQAIAATCNGYVGADLEALCREATMSAIERSSDANTDADVISVKLEDWDHARSVVGPSITRGVAVDIPKVTWEDIGGLKDLKRKLQQAVEWPIKYSTAFERLGISPTRGILLHGPPGCSKTTLAKAAAHAAQACFFSLRGRNSSSNVTVEERLLTTLLTEMDGLEEAKGILVLAATNRPNVIDAALMRPGRFDKVLYVPPPDLEARYEILCVHTRKMQIGDDVDLGRIAEDTELFTGAELEGLCMEAGIVALRENISATVVCDRHFQTVKNSLKPSLTEAEIDSYSSFRKCPSSVPLETV</sequence>
<dbReference type="GO" id="GO:0051301">
    <property type="term" value="P:cell division"/>
    <property type="evidence" value="ECO:0007669"/>
    <property type="project" value="UniProtKB-KW"/>
</dbReference>
<reference evidence="7" key="1">
    <citation type="submission" date="2025-08" db="UniProtKB">
        <authorList>
            <consortium name="RefSeq"/>
        </authorList>
    </citation>
    <scope>IDENTIFICATION</scope>
    <source>
        <tissue evidence="7">Seedling</tissue>
    </source>
</reference>
<feature type="domain" description="AAA+ ATPase" evidence="5">
    <location>
        <begin position="59"/>
        <end position="201"/>
    </location>
</feature>
<dbReference type="Gene3D" id="1.10.8.60">
    <property type="match status" value="2"/>
</dbReference>
<dbReference type="SMART" id="SM00382">
    <property type="entry name" value="AAA"/>
    <property type="match status" value="2"/>
</dbReference>
<organism evidence="6 7">
    <name type="scientific">Ziziphus jujuba</name>
    <name type="common">Chinese jujube</name>
    <name type="synonym">Ziziphus sativa</name>
    <dbReference type="NCBI Taxonomy" id="326968"/>
    <lineage>
        <taxon>Eukaryota</taxon>
        <taxon>Viridiplantae</taxon>
        <taxon>Streptophyta</taxon>
        <taxon>Embryophyta</taxon>
        <taxon>Tracheophyta</taxon>
        <taxon>Spermatophyta</taxon>
        <taxon>Magnoliopsida</taxon>
        <taxon>eudicotyledons</taxon>
        <taxon>Gunneridae</taxon>
        <taxon>Pentapetalae</taxon>
        <taxon>rosids</taxon>
        <taxon>fabids</taxon>
        <taxon>Rosales</taxon>
        <taxon>Rhamnaceae</taxon>
        <taxon>Paliureae</taxon>
        <taxon>Ziziphus</taxon>
    </lineage>
</organism>
<dbReference type="InterPro" id="IPR027417">
    <property type="entry name" value="P-loop_NTPase"/>
</dbReference>
<dbReference type="PANTHER" id="PTHR23077">
    <property type="entry name" value="AAA-FAMILY ATPASE"/>
    <property type="match status" value="1"/>
</dbReference>
<evidence type="ECO:0000256" key="4">
    <source>
        <dbReference type="RuleBase" id="RU003651"/>
    </source>
</evidence>
<dbReference type="GO" id="GO:0016887">
    <property type="term" value="F:ATP hydrolysis activity"/>
    <property type="evidence" value="ECO:0007669"/>
    <property type="project" value="InterPro"/>
</dbReference>
<dbReference type="InterPro" id="IPR041569">
    <property type="entry name" value="AAA_lid_3"/>
</dbReference>
<comment type="similarity">
    <text evidence="1 4">Belongs to the AAA ATPase family.</text>
</comment>
<dbReference type="InterPro" id="IPR050168">
    <property type="entry name" value="AAA_ATPase_domain"/>
</dbReference>
<evidence type="ECO:0000256" key="1">
    <source>
        <dbReference type="ARBA" id="ARBA00006914"/>
    </source>
</evidence>
<dbReference type="Pfam" id="PF00004">
    <property type="entry name" value="AAA"/>
    <property type="match status" value="3"/>
</dbReference>
<dbReference type="RefSeq" id="XP_015895162.1">
    <property type="nucleotide sequence ID" value="XM_016039676.4"/>
</dbReference>
<dbReference type="InterPro" id="IPR003960">
    <property type="entry name" value="ATPase_AAA_CS"/>
</dbReference>
<protein>
    <submittedName>
        <fullName evidence="7">Cell division control protein 48 homolog B isoform X2</fullName>
    </submittedName>
</protein>
<dbReference type="Gene3D" id="3.40.50.300">
    <property type="entry name" value="P-loop containing nucleotide triphosphate hydrolases"/>
    <property type="match status" value="3"/>
</dbReference>
<evidence type="ECO:0000259" key="5">
    <source>
        <dbReference type="SMART" id="SM00382"/>
    </source>
</evidence>
<keyword evidence="6" id="KW-1185">Reference proteome</keyword>
<evidence type="ECO:0000313" key="7">
    <source>
        <dbReference type="RefSeq" id="XP_015895162.1"/>
    </source>
</evidence>
<dbReference type="AlphaFoldDB" id="A0A6P4B8Q2"/>
<dbReference type="PROSITE" id="PS00674">
    <property type="entry name" value="AAA"/>
    <property type="match status" value="1"/>
</dbReference>
<proteinExistence type="inferred from homology"/>
<dbReference type="PANTHER" id="PTHR23077:SF117">
    <property type="entry name" value="AAA+ ATPASE DOMAIN-CONTAINING PROTEIN"/>
    <property type="match status" value="1"/>
</dbReference>
<keyword evidence="2 4" id="KW-0547">Nucleotide-binding</keyword>
<dbReference type="FunFam" id="3.40.50.300:FF:001439">
    <property type="entry name" value="Cell division control protein 48 homolog B"/>
    <property type="match status" value="1"/>
</dbReference>
<dbReference type="Proteomes" id="UP001652623">
    <property type="component" value="Chromosome 12"/>
</dbReference>
<dbReference type="FunFam" id="1.10.8.60:FF:000038">
    <property type="entry name" value="spermatogenesis-associated protein 5-like protein 1"/>
    <property type="match status" value="1"/>
</dbReference>
<keyword evidence="3 4" id="KW-0067">ATP-binding</keyword>
<keyword evidence="7" id="KW-0132">Cell division</keyword>
<feature type="domain" description="AAA+ ATPase" evidence="5">
    <location>
        <begin position="329"/>
        <end position="425"/>
    </location>
</feature>
<dbReference type="GeneID" id="107429045"/>
<name>A0A6P4B8Q2_ZIZJJ</name>
<gene>
    <name evidence="7" type="primary">LOC107429045</name>
</gene>
<dbReference type="FunFam" id="1.10.8.60:FF:000106">
    <property type="entry name" value="Cell division control protein 48 homolog B"/>
    <property type="match status" value="1"/>
</dbReference>
<dbReference type="SUPFAM" id="SSF52540">
    <property type="entry name" value="P-loop containing nucleoside triphosphate hydrolases"/>
    <property type="match status" value="2"/>
</dbReference>